<reference evidence="2 3" key="1">
    <citation type="submission" date="2017-01" db="EMBL/GenBank/DDBJ databases">
        <title>Genome analysis of Paenibacillus selenitrireducens ES3-24.</title>
        <authorList>
            <person name="Xu D."/>
            <person name="Yao R."/>
            <person name="Zheng S."/>
        </authorList>
    </citation>
    <scope>NUCLEOTIDE SEQUENCE [LARGE SCALE GENOMIC DNA]</scope>
    <source>
        <strain evidence="2 3">ES3-24</strain>
    </source>
</reference>
<evidence type="ECO:0008006" key="4">
    <source>
        <dbReference type="Google" id="ProtNLM"/>
    </source>
</evidence>
<dbReference type="Proteomes" id="UP000190188">
    <property type="component" value="Unassembled WGS sequence"/>
</dbReference>
<evidence type="ECO:0000313" key="3">
    <source>
        <dbReference type="Proteomes" id="UP000190188"/>
    </source>
</evidence>
<feature type="transmembrane region" description="Helical" evidence="1">
    <location>
        <begin position="49"/>
        <end position="69"/>
    </location>
</feature>
<name>A0A1T2X8P5_9BACL</name>
<keyword evidence="1" id="KW-0472">Membrane</keyword>
<evidence type="ECO:0000313" key="2">
    <source>
        <dbReference type="EMBL" id="OPA76257.1"/>
    </source>
</evidence>
<keyword evidence="1" id="KW-0812">Transmembrane</keyword>
<protein>
    <recommendedName>
        <fullName evidence="4">Branched-chain amino acid ABC transporter substrate-binding protein</fullName>
    </recommendedName>
</protein>
<sequence length="143" mass="16303">MKKITDERLILRNLQNIKIAYIVQTIGVLCILGYEFFKGGLEGMRENPLWMVFMLTSVVSGYLSMSVSVEHEKELKNSKKSFIVSLIVLTVIVVAVTYLTSITPNSGWIDGLLIGVILFICGFIPMYYVYRLRAKQEQDLEDE</sequence>
<dbReference type="EMBL" id="MSZX01000007">
    <property type="protein sequence ID" value="OPA76257.1"/>
    <property type="molecule type" value="Genomic_DNA"/>
</dbReference>
<dbReference type="OrthoDB" id="2300382at2"/>
<feature type="transmembrane region" description="Helical" evidence="1">
    <location>
        <begin position="20"/>
        <end position="37"/>
    </location>
</feature>
<organism evidence="2 3">
    <name type="scientific">Paenibacillus selenitireducens</name>
    <dbReference type="NCBI Taxonomy" id="1324314"/>
    <lineage>
        <taxon>Bacteria</taxon>
        <taxon>Bacillati</taxon>
        <taxon>Bacillota</taxon>
        <taxon>Bacilli</taxon>
        <taxon>Bacillales</taxon>
        <taxon>Paenibacillaceae</taxon>
        <taxon>Paenibacillus</taxon>
    </lineage>
</organism>
<dbReference type="STRING" id="1324314.BVG16_18860"/>
<dbReference type="RefSeq" id="WP_078500530.1">
    <property type="nucleotide sequence ID" value="NZ_MSZX01000007.1"/>
</dbReference>
<keyword evidence="3" id="KW-1185">Reference proteome</keyword>
<gene>
    <name evidence="2" type="ORF">BVG16_18860</name>
</gene>
<proteinExistence type="predicted"/>
<dbReference type="AlphaFoldDB" id="A0A1T2X8P5"/>
<evidence type="ECO:0000256" key="1">
    <source>
        <dbReference type="SAM" id="Phobius"/>
    </source>
</evidence>
<accession>A0A1T2X8P5</accession>
<keyword evidence="1" id="KW-1133">Transmembrane helix</keyword>
<comment type="caution">
    <text evidence="2">The sequence shown here is derived from an EMBL/GenBank/DDBJ whole genome shotgun (WGS) entry which is preliminary data.</text>
</comment>
<feature type="transmembrane region" description="Helical" evidence="1">
    <location>
        <begin position="81"/>
        <end position="100"/>
    </location>
</feature>
<feature type="transmembrane region" description="Helical" evidence="1">
    <location>
        <begin position="112"/>
        <end position="130"/>
    </location>
</feature>